<feature type="site" description="Increases basicity of active site His" evidence="3">
    <location>
        <position position="135"/>
    </location>
</feature>
<organism evidence="6 7">
    <name type="scientific">Psychrobacillus psychrodurans</name>
    <dbReference type="NCBI Taxonomy" id="126157"/>
    <lineage>
        <taxon>Bacteria</taxon>
        <taxon>Bacillati</taxon>
        <taxon>Bacillota</taxon>
        <taxon>Bacilli</taxon>
        <taxon>Bacillales</taxon>
        <taxon>Bacillaceae</taxon>
        <taxon>Psychrobacillus</taxon>
    </lineage>
</organism>
<keyword evidence="7" id="KW-1185">Reference proteome</keyword>
<evidence type="ECO:0000256" key="1">
    <source>
        <dbReference type="ARBA" id="ARBA00022679"/>
    </source>
</evidence>
<name>A0A9X3R998_9BACI</name>
<protein>
    <submittedName>
        <fullName evidence="6">Acetyltransferase</fullName>
    </submittedName>
</protein>
<feature type="active site" description="Proton acceptor" evidence="3">
    <location>
        <position position="134"/>
    </location>
</feature>
<dbReference type="NCBIfam" id="TIGR03570">
    <property type="entry name" value="NeuD_NnaD"/>
    <property type="match status" value="1"/>
</dbReference>
<evidence type="ECO:0000256" key="4">
    <source>
        <dbReference type="PIRSR" id="PIRSR620019-2"/>
    </source>
</evidence>
<dbReference type="InterPro" id="IPR041561">
    <property type="entry name" value="PglD_N"/>
</dbReference>
<feature type="binding site" evidence="4">
    <location>
        <begin position="32"/>
        <end position="33"/>
    </location>
    <ligand>
        <name>substrate</name>
    </ligand>
</feature>
<dbReference type="InterPro" id="IPR050179">
    <property type="entry name" value="Trans_hexapeptide_repeat"/>
</dbReference>
<dbReference type="PANTHER" id="PTHR43300">
    <property type="entry name" value="ACETYLTRANSFERASE"/>
    <property type="match status" value="1"/>
</dbReference>
<evidence type="ECO:0000259" key="5">
    <source>
        <dbReference type="Pfam" id="PF17836"/>
    </source>
</evidence>
<evidence type="ECO:0000256" key="2">
    <source>
        <dbReference type="ARBA" id="ARBA00022737"/>
    </source>
</evidence>
<proteinExistence type="predicted"/>
<feature type="binding site" evidence="4">
    <location>
        <position position="67"/>
    </location>
    <ligand>
        <name>substrate</name>
    </ligand>
</feature>
<dbReference type="PROSITE" id="PS00101">
    <property type="entry name" value="HEXAPEP_TRANSFERASES"/>
    <property type="match status" value="1"/>
</dbReference>
<reference evidence="6" key="1">
    <citation type="submission" date="2022-05" db="EMBL/GenBank/DDBJ databases">
        <authorList>
            <person name="Colautti A."/>
            <person name="Iacumin L."/>
        </authorList>
    </citation>
    <scope>NUCLEOTIDE SEQUENCE</scope>
    <source>
        <strain evidence="6">DSM 30747</strain>
    </source>
</reference>
<accession>A0A9X3R998</accession>
<dbReference type="Pfam" id="PF00132">
    <property type="entry name" value="Hexapep"/>
    <property type="match status" value="2"/>
</dbReference>
<evidence type="ECO:0000256" key="3">
    <source>
        <dbReference type="PIRSR" id="PIRSR620019-1"/>
    </source>
</evidence>
<dbReference type="InterPro" id="IPR001451">
    <property type="entry name" value="Hexapep"/>
</dbReference>
<dbReference type="SUPFAM" id="SSF51161">
    <property type="entry name" value="Trimeric LpxA-like enzymes"/>
    <property type="match status" value="1"/>
</dbReference>
<dbReference type="InterPro" id="IPR018357">
    <property type="entry name" value="Hexapep_transf_CS"/>
</dbReference>
<dbReference type="CDD" id="cd03360">
    <property type="entry name" value="LbH_AT_putative"/>
    <property type="match status" value="1"/>
</dbReference>
<dbReference type="InterPro" id="IPR011004">
    <property type="entry name" value="Trimer_LpxA-like_sf"/>
</dbReference>
<dbReference type="Gene3D" id="3.40.50.20">
    <property type="match status" value="1"/>
</dbReference>
<evidence type="ECO:0000313" key="7">
    <source>
        <dbReference type="Proteomes" id="UP001152172"/>
    </source>
</evidence>
<dbReference type="EMBL" id="JAMKBI010000001">
    <property type="protein sequence ID" value="MCZ8532007.1"/>
    <property type="molecule type" value="Genomic_DNA"/>
</dbReference>
<dbReference type="PANTHER" id="PTHR43300:SF7">
    <property type="entry name" value="UDP-N-ACETYLBACILLOSAMINE N-ACETYLTRANSFERASE"/>
    <property type="match status" value="1"/>
</dbReference>
<feature type="domain" description="PglD N-terminal" evidence="5">
    <location>
        <begin position="3"/>
        <end position="79"/>
    </location>
</feature>
<dbReference type="Proteomes" id="UP001152172">
    <property type="component" value="Unassembled WGS sequence"/>
</dbReference>
<sequence>MEKIILIGDSGHAKVIEDCIRSQGDNVIAKLDDRYKEKFYEGVIIKGPITLLEDLLTDEVKIVIAIGSNTIRKSIVERLDISKEKYAVIIHSQAIVCSSVKVGHGSVIMPGVVVNAGAIIGSHAIFNSNSVVEHDCVVEDFTHISPGAILTGNVKVGQGSHVGAGSTIIPGVEVGSWTIVGAGSTVISNIESNVTAVGVPAKVIKREGL</sequence>
<comment type="caution">
    <text evidence="6">The sequence shown here is derived from an EMBL/GenBank/DDBJ whole genome shotgun (WGS) entry which is preliminary data.</text>
</comment>
<dbReference type="Gene3D" id="2.160.10.10">
    <property type="entry name" value="Hexapeptide repeat proteins"/>
    <property type="match status" value="1"/>
</dbReference>
<feature type="binding site" evidence="4">
    <location>
        <position position="143"/>
    </location>
    <ligand>
        <name>acetyl-CoA</name>
        <dbReference type="ChEBI" id="CHEBI:57288"/>
    </ligand>
</feature>
<keyword evidence="2" id="KW-0677">Repeat</keyword>
<gene>
    <name evidence="6" type="ORF">M9R61_01440</name>
</gene>
<feature type="binding site" evidence="4">
    <location>
        <begin position="10"/>
        <end position="12"/>
    </location>
    <ligand>
        <name>substrate</name>
    </ligand>
</feature>
<keyword evidence="1" id="KW-0808">Transferase</keyword>
<dbReference type="GO" id="GO:0016740">
    <property type="term" value="F:transferase activity"/>
    <property type="evidence" value="ECO:0007669"/>
    <property type="project" value="UniProtKB-KW"/>
</dbReference>
<dbReference type="InterPro" id="IPR020019">
    <property type="entry name" value="AcTrfase_PglD-like"/>
</dbReference>
<dbReference type="Pfam" id="PF17836">
    <property type="entry name" value="PglD_N"/>
    <property type="match status" value="1"/>
</dbReference>
<dbReference type="RefSeq" id="WP_269920680.1">
    <property type="nucleotide sequence ID" value="NZ_JAMKBI010000001.1"/>
</dbReference>
<evidence type="ECO:0000313" key="6">
    <source>
        <dbReference type="EMBL" id="MCZ8532007.1"/>
    </source>
</evidence>
<dbReference type="AlphaFoldDB" id="A0A9X3R998"/>